<dbReference type="InterPro" id="IPR009944">
    <property type="entry name" value="Amastin"/>
</dbReference>
<dbReference type="VEuPathDB" id="TriTrypDB:BSAL_83005"/>
<name>A0A0S4J3G9_BODSA</name>
<reference evidence="7" key="1">
    <citation type="submission" date="2015-09" db="EMBL/GenBank/DDBJ databases">
        <authorList>
            <consortium name="Pathogen Informatics"/>
        </authorList>
    </citation>
    <scope>NUCLEOTIDE SEQUENCE [LARGE SCALE GENOMIC DNA]</scope>
    <source>
        <strain evidence="7">Lake Konstanz</strain>
    </source>
</reference>
<dbReference type="InterPro" id="IPR050579">
    <property type="entry name" value="PMP-22/EMP/MP20-like"/>
</dbReference>
<gene>
    <name evidence="6" type="ORF">BSAL_83005</name>
</gene>
<sequence>MQCDVFFVLITTGCVSPSSNMALPLRLIAILLVLVSTLFVIVAAGTTGWIVGTYGDDFKYHIGLFKLCAGSDDSAYCMNTLDMYNDDDSGVPSSCKSRLMASQAFIVLSILVLFPLLVLIIVRRFMSSGPAGMAASKIPVLVDVVIGVVVLFCLTISWGAIANMYKECICDVLSNDSCGLNYSFALAIIAWLATGAATVFLFLSKSENAGYTDMSAPTLV</sequence>
<dbReference type="Proteomes" id="UP000051952">
    <property type="component" value="Unassembled WGS sequence"/>
</dbReference>
<dbReference type="AlphaFoldDB" id="A0A0S4J3G9"/>
<comment type="subcellular location">
    <subcellularLocation>
        <location evidence="1">Membrane</location>
        <topology evidence="1">Multi-pass membrane protein</topology>
    </subcellularLocation>
</comment>
<dbReference type="Pfam" id="PF07344">
    <property type="entry name" value="Amastin"/>
    <property type="match status" value="1"/>
</dbReference>
<evidence type="ECO:0000256" key="4">
    <source>
        <dbReference type="ARBA" id="ARBA00023136"/>
    </source>
</evidence>
<feature type="transmembrane region" description="Helical" evidence="5">
    <location>
        <begin position="182"/>
        <end position="203"/>
    </location>
</feature>
<feature type="transmembrane region" description="Helical" evidence="5">
    <location>
        <begin position="104"/>
        <end position="126"/>
    </location>
</feature>
<feature type="transmembrane region" description="Helical" evidence="5">
    <location>
        <begin position="138"/>
        <end position="162"/>
    </location>
</feature>
<evidence type="ECO:0000256" key="1">
    <source>
        <dbReference type="ARBA" id="ARBA00004141"/>
    </source>
</evidence>
<organism evidence="6 7">
    <name type="scientific">Bodo saltans</name>
    <name type="common">Flagellated protozoan</name>
    <dbReference type="NCBI Taxonomy" id="75058"/>
    <lineage>
        <taxon>Eukaryota</taxon>
        <taxon>Discoba</taxon>
        <taxon>Euglenozoa</taxon>
        <taxon>Kinetoplastea</taxon>
        <taxon>Metakinetoplastina</taxon>
        <taxon>Eubodonida</taxon>
        <taxon>Bodonidae</taxon>
        <taxon>Bodo</taxon>
    </lineage>
</organism>
<keyword evidence="2 5" id="KW-0812">Transmembrane</keyword>
<evidence type="ECO:0000256" key="5">
    <source>
        <dbReference type="SAM" id="Phobius"/>
    </source>
</evidence>
<feature type="transmembrane region" description="Helical" evidence="5">
    <location>
        <begin position="27"/>
        <end position="51"/>
    </location>
</feature>
<keyword evidence="4 5" id="KW-0472">Membrane</keyword>
<dbReference type="PANTHER" id="PTHR10671:SF108">
    <property type="entry name" value="CLAUDIN FAMILY PROTEIN-RELATED"/>
    <property type="match status" value="1"/>
</dbReference>
<evidence type="ECO:0000313" key="7">
    <source>
        <dbReference type="Proteomes" id="UP000051952"/>
    </source>
</evidence>
<dbReference type="EMBL" id="CYKH01000929">
    <property type="protein sequence ID" value="CUG67950.1"/>
    <property type="molecule type" value="Genomic_DNA"/>
</dbReference>
<evidence type="ECO:0000313" key="6">
    <source>
        <dbReference type="EMBL" id="CUG67950.1"/>
    </source>
</evidence>
<dbReference type="GO" id="GO:0005886">
    <property type="term" value="C:plasma membrane"/>
    <property type="evidence" value="ECO:0007669"/>
    <property type="project" value="TreeGrafter"/>
</dbReference>
<protein>
    <submittedName>
        <fullName evidence="6">Amastin, putative</fullName>
    </submittedName>
</protein>
<dbReference type="PANTHER" id="PTHR10671">
    <property type="entry name" value="EPITHELIAL MEMBRANE PROTEIN-RELATED"/>
    <property type="match status" value="1"/>
</dbReference>
<evidence type="ECO:0000256" key="2">
    <source>
        <dbReference type="ARBA" id="ARBA00022692"/>
    </source>
</evidence>
<accession>A0A0S4J3G9</accession>
<proteinExistence type="predicted"/>
<keyword evidence="3 5" id="KW-1133">Transmembrane helix</keyword>
<evidence type="ECO:0000256" key="3">
    <source>
        <dbReference type="ARBA" id="ARBA00022989"/>
    </source>
</evidence>
<keyword evidence="7" id="KW-1185">Reference proteome</keyword>
<dbReference type="Gene3D" id="1.20.140.150">
    <property type="match status" value="1"/>
</dbReference>